<evidence type="ECO:0000256" key="6">
    <source>
        <dbReference type="ARBA" id="ARBA00023136"/>
    </source>
</evidence>
<comment type="caution">
    <text evidence="9">The sequence shown here is derived from an EMBL/GenBank/DDBJ whole genome shotgun (WGS) entry which is preliminary data.</text>
</comment>
<keyword evidence="6 7" id="KW-0472">Membrane</keyword>
<evidence type="ECO:0000256" key="7">
    <source>
        <dbReference type="SAM" id="Phobius"/>
    </source>
</evidence>
<comment type="subcellular location">
    <subcellularLocation>
        <location evidence="1">Cell membrane</location>
        <topology evidence="1">Multi-pass membrane protein</topology>
    </subcellularLocation>
</comment>
<evidence type="ECO:0000256" key="2">
    <source>
        <dbReference type="ARBA" id="ARBA00022448"/>
    </source>
</evidence>
<keyword evidence="3" id="KW-1003">Cell membrane</keyword>
<dbReference type="EMBL" id="JBHSJB010000052">
    <property type="protein sequence ID" value="MFC5060017.1"/>
    <property type="molecule type" value="Genomic_DNA"/>
</dbReference>
<dbReference type="InterPro" id="IPR036259">
    <property type="entry name" value="MFS_trans_sf"/>
</dbReference>
<feature type="transmembrane region" description="Helical" evidence="7">
    <location>
        <begin position="348"/>
        <end position="367"/>
    </location>
</feature>
<sequence length="403" mass="41503">MHLGTAFWRLWASAGFSNLADGTFKVALPLVAVQVTREPALIAGLVFALTLPWLVFTLPVGAITDRFDRRVIMLAANTTRAALLAATAGAVALDVATIWLLYAIALGAGTAETLYDTCSHSLLPQVVDRDRLPRANARLFAVELTANEFLGPAAAGLLVTAGAVAAFTAPAALWLVAVGALATVRGTFRVPGERRTTLRADIAEGLRFLVRHRLLRALAAMVGVSNLANSAATAVFVLYAVGPDSAMGLTGEVFGLMLTAPAIGSLAGSLVAERVTAHLGRARSLGLGFGTGALSLAAPAVTTNAYAVAAAFAVAGFGIAVLNVVAISLRQQVTPDRLLGRVNSAYRMVAWGTMPLGAALGGALAHLVGLRALFAITAALALTALLGLITVTDRRIDEALLAV</sequence>
<evidence type="ECO:0000313" key="10">
    <source>
        <dbReference type="Proteomes" id="UP001595833"/>
    </source>
</evidence>
<accession>A0ABV9YE70</accession>
<feature type="transmembrane region" description="Helical" evidence="7">
    <location>
        <begin position="157"/>
        <end position="184"/>
    </location>
</feature>
<dbReference type="InterPro" id="IPR010290">
    <property type="entry name" value="TM_effector"/>
</dbReference>
<dbReference type="PANTHER" id="PTHR23513:SF6">
    <property type="entry name" value="MAJOR FACILITATOR SUPERFAMILY ASSOCIATED DOMAIN-CONTAINING PROTEIN"/>
    <property type="match status" value="1"/>
</dbReference>
<protein>
    <submittedName>
        <fullName evidence="9">MFS transporter</fullName>
    </submittedName>
</protein>
<feature type="transmembrane region" description="Helical" evidence="7">
    <location>
        <begin position="284"/>
        <end position="301"/>
    </location>
</feature>
<feature type="transmembrane region" description="Helical" evidence="7">
    <location>
        <begin position="217"/>
        <end position="241"/>
    </location>
</feature>
<keyword evidence="4 7" id="KW-0812">Transmembrane</keyword>
<evidence type="ECO:0000256" key="5">
    <source>
        <dbReference type="ARBA" id="ARBA00022989"/>
    </source>
</evidence>
<dbReference type="PANTHER" id="PTHR23513">
    <property type="entry name" value="INTEGRAL MEMBRANE EFFLUX PROTEIN-RELATED"/>
    <property type="match status" value="1"/>
</dbReference>
<keyword evidence="2" id="KW-0813">Transport</keyword>
<keyword evidence="5 7" id="KW-1133">Transmembrane helix</keyword>
<feature type="transmembrane region" description="Helical" evidence="7">
    <location>
        <begin position="253"/>
        <end position="272"/>
    </location>
</feature>
<keyword evidence="10" id="KW-1185">Reference proteome</keyword>
<feature type="transmembrane region" description="Helical" evidence="7">
    <location>
        <begin position="307"/>
        <end position="327"/>
    </location>
</feature>
<dbReference type="SUPFAM" id="SSF103473">
    <property type="entry name" value="MFS general substrate transporter"/>
    <property type="match status" value="1"/>
</dbReference>
<reference evidence="10" key="1">
    <citation type="journal article" date="2019" name="Int. J. Syst. Evol. Microbiol.">
        <title>The Global Catalogue of Microorganisms (GCM) 10K type strain sequencing project: providing services to taxonomists for standard genome sequencing and annotation.</title>
        <authorList>
            <consortium name="The Broad Institute Genomics Platform"/>
            <consortium name="The Broad Institute Genome Sequencing Center for Infectious Disease"/>
            <person name="Wu L."/>
            <person name="Ma J."/>
        </authorList>
    </citation>
    <scope>NUCLEOTIDE SEQUENCE [LARGE SCALE GENOMIC DNA]</scope>
    <source>
        <strain evidence="10">KCTC 12848</strain>
    </source>
</reference>
<evidence type="ECO:0000256" key="3">
    <source>
        <dbReference type="ARBA" id="ARBA00022475"/>
    </source>
</evidence>
<feature type="domain" description="Major facilitator superfamily (MFS) profile" evidence="8">
    <location>
        <begin position="218"/>
        <end position="403"/>
    </location>
</feature>
<dbReference type="RefSeq" id="WP_344043275.1">
    <property type="nucleotide sequence ID" value="NZ_BAAAKE010000043.1"/>
</dbReference>
<evidence type="ECO:0000256" key="4">
    <source>
        <dbReference type="ARBA" id="ARBA00022692"/>
    </source>
</evidence>
<feature type="transmembrane region" description="Helical" evidence="7">
    <location>
        <begin position="81"/>
        <end position="105"/>
    </location>
</feature>
<dbReference type="Pfam" id="PF05977">
    <property type="entry name" value="MFS_3"/>
    <property type="match status" value="1"/>
</dbReference>
<dbReference type="InterPro" id="IPR020846">
    <property type="entry name" value="MFS_dom"/>
</dbReference>
<evidence type="ECO:0000256" key="1">
    <source>
        <dbReference type="ARBA" id="ARBA00004651"/>
    </source>
</evidence>
<dbReference type="Gene3D" id="1.20.1250.20">
    <property type="entry name" value="MFS general substrate transporter like domains"/>
    <property type="match status" value="1"/>
</dbReference>
<dbReference type="Proteomes" id="UP001595833">
    <property type="component" value="Unassembled WGS sequence"/>
</dbReference>
<name>A0ABV9YE70_9PSEU</name>
<feature type="transmembrane region" description="Helical" evidence="7">
    <location>
        <begin position="40"/>
        <end position="60"/>
    </location>
</feature>
<evidence type="ECO:0000313" key="9">
    <source>
        <dbReference type="EMBL" id="MFC5060017.1"/>
    </source>
</evidence>
<feature type="transmembrane region" description="Helical" evidence="7">
    <location>
        <begin position="373"/>
        <end position="391"/>
    </location>
</feature>
<dbReference type="PROSITE" id="PS50850">
    <property type="entry name" value="MFS"/>
    <property type="match status" value="1"/>
</dbReference>
<gene>
    <name evidence="9" type="ORF">ACFPFM_40440</name>
</gene>
<organism evidence="9 10">
    <name type="scientific">Saccharothrix xinjiangensis</name>
    <dbReference type="NCBI Taxonomy" id="204798"/>
    <lineage>
        <taxon>Bacteria</taxon>
        <taxon>Bacillati</taxon>
        <taxon>Actinomycetota</taxon>
        <taxon>Actinomycetes</taxon>
        <taxon>Pseudonocardiales</taxon>
        <taxon>Pseudonocardiaceae</taxon>
        <taxon>Saccharothrix</taxon>
    </lineage>
</organism>
<dbReference type="CDD" id="cd06173">
    <property type="entry name" value="MFS_MefA_like"/>
    <property type="match status" value="1"/>
</dbReference>
<proteinExistence type="predicted"/>
<evidence type="ECO:0000259" key="8">
    <source>
        <dbReference type="PROSITE" id="PS50850"/>
    </source>
</evidence>